<name>A0A2T7PXH3_POMCA</name>
<organism evidence="2 3">
    <name type="scientific">Pomacea canaliculata</name>
    <name type="common">Golden apple snail</name>
    <dbReference type="NCBI Taxonomy" id="400727"/>
    <lineage>
        <taxon>Eukaryota</taxon>
        <taxon>Metazoa</taxon>
        <taxon>Spiralia</taxon>
        <taxon>Lophotrochozoa</taxon>
        <taxon>Mollusca</taxon>
        <taxon>Gastropoda</taxon>
        <taxon>Caenogastropoda</taxon>
        <taxon>Architaenioglossa</taxon>
        <taxon>Ampullarioidea</taxon>
        <taxon>Ampullariidae</taxon>
        <taxon>Pomacea</taxon>
    </lineage>
</organism>
<sequence>MAQEITAEPSPVTPRSHARPCRDYVEQQRALMAKQMAGEGPQLWRQMMIGFLCAALLGLIMFVLGAVFISKALEKKESITIMLCIMGIACGLIIIAGVGVLGKLFISRKHQSCQGRRSQQHPQAACFHTCSVIYTPSQDPLPYVCDPPPAYDTVVSLVLYPRGQQGGGEGSTAEDSDAENGQSVMVLPPKYDDVTKPIPPYHDAILS</sequence>
<reference evidence="2 3" key="1">
    <citation type="submission" date="2018-04" db="EMBL/GenBank/DDBJ databases">
        <title>The genome of golden apple snail Pomacea canaliculata provides insight into stress tolerance and invasive adaptation.</title>
        <authorList>
            <person name="Liu C."/>
            <person name="Liu B."/>
            <person name="Ren Y."/>
            <person name="Zhang Y."/>
            <person name="Wang H."/>
            <person name="Li S."/>
            <person name="Jiang F."/>
            <person name="Yin L."/>
            <person name="Zhang G."/>
            <person name="Qian W."/>
            <person name="Fan W."/>
        </authorList>
    </citation>
    <scope>NUCLEOTIDE SEQUENCE [LARGE SCALE GENOMIC DNA]</scope>
    <source>
        <strain evidence="2">SZHN2017</strain>
        <tissue evidence="2">Muscle</tissue>
    </source>
</reference>
<gene>
    <name evidence="2" type="ORF">C0Q70_00742</name>
</gene>
<evidence type="ECO:0000313" key="3">
    <source>
        <dbReference type="Proteomes" id="UP000245119"/>
    </source>
</evidence>
<evidence type="ECO:0000256" key="1">
    <source>
        <dbReference type="SAM" id="Phobius"/>
    </source>
</evidence>
<accession>A0A2T7PXH3</accession>
<proteinExistence type="predicted"/>
<keyword evidence="1" id="KW-0812">Transmembrane</keyword>
<keyword evidence="1" id="KW-0472">Membrane</keyword>
<protein>
    <submittedName>
        <fullName evidence="2">Uncharacterized protein</fullName>
    </submittedName>
</protein>
<keyword evidence="3" id="KW-1185">Reference proteome</keyword>
<evidence type="ECO:0000313" key="2">
    <source>
        <dbReference type="EMBL" id="PVD38131.1"/>
    </source>
</evidence>
<feature type="transmembrane region" description="Helical" evidence="1">
    <location>
        <begin position="81"/>
        <end position="106"/>
    </location>
</feature>
<comment type="caution">
    <text evidence="2">The sequence shown here is derived from an EMBL/GenBank/DDBJ whole genome shotgun (WGS) entry which is preliminary data.</text>
</comment>
<dbReference type="Proteomes" id="UP000245119">
    <property type="component" value="Linkage Group LG1"/>
</dbReference>
<dbReference type="EMBL" id="PZQS01000001">
    <property type="protein sequence ID" value="PVD38131.1"/>
    <property type="molecule type" value="Genomic_DNA"/>
</dbReference>
<dbReference type="OMA" id="CVMGMVC"/>
<feature type="transmembrane region" description="Helical" evidence="1">
    <location>
        <begin position="48"/>
        <end position="69"/>
    </location>
</feature>
<keyword evidence="1" id="KW-1133">Transmembrane helix</keyword>
<dbReference type="AlphaFoldDB" id="A0A2T7PXH3"/>
<dbReference type="OrthoDB" id="6046315at2759"/>